<keyword evidence="1" id="KW-0472">Membrane</keyword>
<dbReference type="AlphaFoldDB" id="A0AAU7V5U0"/>
<name>A0AAU7V5U0_9ACTO</name>
<keyword evidence="1" id="KW-0812">Transmembrane</keyword>
<dbReference type="RefSeq" id="WP_350257623.1">
    <property type="nucleotide sequence ID" value="NZ_CP138335.1"/>
</dbReference>
<keyword evidence="1" id="KW-1133">Transmembrane helix</keyword>
<reference evidence="2" key="1">
    <citation type="submission" date="2023-11" db="EMBL/GenBank/DDBJ databases">
        <title>Scrofimicrobium hongkongense sp. nov., isolated from a patient with peritonitis.</title>
        <authorList>
            <person name="Lao H.Y."/>
            <person name="Wong A.Y.P."/>
            <person name="Ng T.L."/>
            <person name="Wong R.Y.L."/>
            <person name="Yau M.C.Y."/>
            <person name="Lam J.Y.W."/>
            <person name="Siu G.K.H."/>
        </authorList>
    </citation>
    <scope>NUCLEOTIDE SEQUENCE</scope>
    <source>
        <strain evidence="2">R131</strain>
    </source>
</reference>
<sequence length="343" mass="35596">MSSLVVALIVGAVCFAILASVGQAAANSRNIDQRLTEAGARVLTVTDLSGDHLINQALIDLVQSISGIETAVGLGTPVDVSNSRVPGGAKVPAWEVSNLDQVLQVSPMVTLQPGEAAATQSALDTLRFAYPSGAVESPRRGIIPLVAQGLLRPGFEQLDPGILVIATPDTEYSQLKILVGDISFVQPIKEAVLNTMGAKTLDQVDVEAPSGLALANTAFSSELAKYNRTLLLGILGVGIFLVSLISLTDVLLHRSDLGRRRALGITRASLTILTTTQIVIPAAFGSCLGAGCALLYFGRLGLAAPLDFALAVIILSTGTALLAAIAPSCWAAFRDPVSVLRTP</sequence>
<gene>
    <name evidence="2" type="ORF">SAC06_07130</name>
</gene>
<proteinExistence type="predicted"/>
<feature type="transmembrane region" description="Helical" evidence="1">
    <location>
        <begin position="272"/>
        <end position="296"/>
    </location>
</feature>
<evidence type="ECO:0000313" key="2">
    <source>
        <dbReference type="EMBL" id="XBW07417.1"/>
    </source>
</evidence>
<evidence type="ECO:0000256" key="1">
    <source>
        <dbReference type="SAM" id="Phobius"/>
    </source>
</evidence>
<organism evidence="2">
    <name type="scientific">Scrofimicrobium appendicitidis</name>
    <dbReference type="NCBI Taxonomy" id="3079930"/>
    <lineage>
        <taxon>Bacteria</taxon>
        <taxon>Bacillati</taxon>
        <taxon>Actinomycetota</taxon>
        <taxon>Actinomycetes</taxon>
        <taxon>Actinomycetales</taxon>
        <taxon>Actinomycetaceae</taxon>
        <taxon>Scrofimicrobium</taxon>
    </lineage>
</organism>
<protein>
    <recommendedName>
        <fullName evidence="3">ABC3 transporter permease protein domain-containing protein</fullName>
    </recommendedName>
</protein>
<evidence type="ECO:0008006" key="3">
    <source>
        <dbReference type="Google" id="ProtNLM"/>
    </source>
</evidence>
<dbReference type="EMBL" id="CP138335">
    <property type="protein sequence ID" value="XBW07417.1"/>
    <property type="molecule type" value="Genomic_DNA"/>
</dbReference>
<accession>A0AAU7V5U0</accession>
<feature type="transmembrane region" description="Helical" evidence="1">
    <location>
        <begin position="308"/>
        <end position="333"/>
    </location>
</feature>
<dbReference type="KEGG" id="sapp:SAC06_07130"/>
<feature type="transmembrane region" description="Helical" evidence="1">
    <location>
        <begin position="230"/>
        <end position="252"/>
    </location>
</feature>